<accession>A0A379Z3G7</accession>
<dbReference type="Proteomes" id="UP000254069">
    <property type="component" value="Unassembled WGS sequence"/>
</dbReference>
<reference evidence="1 2" key="1">
    <citation type="submission" date="2018-06" db="EMBL/GenBank/DDBJ databases">
        <authorList>
            <consortium name="Pathogen Informatics"/>
            <person name="Doyle S."/>
        </authorList>
    </citation>
    <scope>NUCLEOTIDE SEQUENCE [LARGE SCALE GENOMIC DNA]</scope>
    <source>
        <strain evidence="1 2">NCTC10738</strain>
    </source>
</reference>
<organism evidence="1 2">
    <name type="scientific">Shewanella algae</name>
    <dbReference type="NCBI Taxonomy" id="38313"/>
    <lineage>
        <taxon>Bacteria</taxon>
        <taxon>Pseudomonadati</taxon>
        <taxon>Pseudomonadota</taxon>
        <taxon>Gammaproteobacteria</taxon>
        <taxon>Alteromonadales</taxon>
        <taxon>Shewanellaceae</taxon>
        <taxon>Shewanella</taxon>
    </lineage>
</organism>
<name>A0A379Z3G7_9GAMM</name>
<dbReference type="RefSeq" id="WP_146144549.1">
    <property type="nucleotide sequence ID" value="NZ_JADZHC010000022.1"/>
</dbReference>
<dbReference type="EMBL" id="UGYO01000001">
    <property type="protein sequence ID" value="SUI54567.1"/>
    <property type="molecule type" value="Genomic_DNA"/>
</dbReference>
<keyword evidence="2" id="KW-1185">Reference proteome</keyword>
<dbReference type="AlphaFoldDB" id="A0A379Z3G7"/>
<evidence type="ECO:0000313" key="1">
    <source>
        <dbReference type="EMBL" id="SUI54567.1"/>
    </source>
</evidence>
<gene>
    <name evidence="1" type="ORF">NCTC10738_00903</name>
</gene>
<evidence type="ECO:0000313" key="2">
    <source>
        <dbReference type="Proteomes" id="UP000254069"/>
    </source>
</evidence>
<proteinExistence type="predicted"/>
<sequence length="75" mass="8384">MSRDGSDSDYLRENGYGFLVEGDIPSSWGDDDSSSIKKDLVFDNFQEAKEWSLANNGQAFTRNPVGSGFVPKRKF</sequence>
<protein>
    <submittedName>
        <fullName evidence="1">Uncharacterized protein</fullName>
    </submittedName>
</protein>